<accession>A0AAV6G524</accession>
<name>A0AAV6G524_9TELE</name>
<sequence length="89" mass="10012">MTQSCSVTHWSQQFSQLHDVWLLGLVNLPQSSSSPHHPRRRPRPATTMLMIRGRRLPMVAFTLSHGGPGPNRPQHTEGLTFDCDGVQRS</sequence>
<comment type="caution">
    <text evidence="2">The sequence shown here is derived from an EMBL/GenBank/DDBJ whole genome shotgun (WGS) entry which is preliminary data.</text>
</comment>
<gene>
    <name evidence="2" type="ORF">AALO_G00188010</name>
</gene>
<feature type="region of interest" description="Disordered" evidence="1">
    <location>
        <begin position="64"/>
        <end position="89"/>
    </location>
</feature>
<dbReference type="AlphaFoldDB" id="A0AAV6G524"/>
<proteinExistence type="predicted"/>
<reference evidence="2" key="1">
    <citation type="submission" date="2020-10" db="EMBL/GenBank/DDBJ databases">
        <title>Chromosome-scale genome assembly of the Allis shad, Alosa alosa.</title>
        <authorList>
            <person name="Margot Z."/>
            <person name="Christophe K."/>
            <person name="Cabau C."/>
            <person name="Louis A."/>
            <person name="Berthelot C."/>
            <person name="Parey E."/>
            <person name="Roest Crollius H."/>
            <person name="Montfort J."/>
            <person name="Robinson-Rechavi M."/>
            <person name="Bucao C."/>
            <person name="Bouchez O."/>
            <person name="Gislard M."/>
            <person name="Lluch J."/>
            <person name="Milhes M."/>
            <person name="Lampietro C."/>
            <person name="Lopez Roques C."/>
            <person name="Donnadieu C."/>
            <person name="Braasch I."/>
            <person name="Desvignes T."/>
            <person name="Postlethwait J."/>
            <person name="Bobe J."/>
            <person name="Guiguen Y."/>
        </authorList>
    </citation>
    <scope>NUCLEOTIDE SEQUENCE</scope>
    <source>
        <strain evidence="2">M-15738</strain>
        <tissue evidence="2">Blood</tissue>
    </source>
</reference>
<evidence type="ECO:0000256" key="1">
    <source>
        <dbReference type="SAM" id="MobiDB-lite"/>
    </source>
</evidence>
<dbReference type="Proteomes" id="UP000823561">
    <property type="component" value="Chromosome 14"/>
</dbReference>
<dbReference type="EMBL" id="JADWDJ010000014">
    <property type="protein sequence ID" value="KAG5270045.1"/>
    <property type="molecule type" value="Genomic_DNA"/>
</dbReference>
<evidence type="ECO:0000313" key="3">
    <source>
        <dbReference type="Proteomes" id="UP000823561"/>
    </source>
</evidence>
<organism evidence="2 3">
    <name type="scientific">Alosa alosa</name>
    <name type="common">allis shad</name>
    <dbReference type="NCBI Taxonomy" id="278164"/>
    <lineage>
        <taxon>Eukaryota</taxon>
        <taxon>Metazoa</taxon>
        <taxon>Chordata</taxon>
        <taxon>Craniata</taxon>
        <taxon>Vertebrata</taxon>
        <taxon>Euteleostomi</taxon>
        <taxon>Actinopterygii</taxon>
        <taxon>Neopterygii</taxon>
        <taxon>Teleostei</taxon>
        <taxon>Clupei</taxon>
        <taxon>Clupeiformes</taxon>
        <taxon>Clupeoidei</taxon>
        <taxon>Clupeidae</taxon>
        <taxon>Alosa</taxon>
    </lineage>
</organism>
<protein>
    <submittedName>
        <fullName evidence="2">Uncharacterized protein</fullName>
    </submittedName>
</protein>
<keyword evidence="3" id="KW-1185">Reference proteome</keyword>
<evidence type="ECO:0000313" key="2">
    <source>
        <dbReference type="EMBL" id="KAG5270045.1"/>
    </source>
</evidence>